<dbReference type="AlphaFoldDB" id="A0A8X6SLS6"/>
<gene>
    <name evidence="2" type="primary">EVAR_91616_1</name>
    <name evidence="2" type="ORF">TNCV_1315451</name>
</gene>
<evidence type="ECO:0000313" key="2">
    <source>
        <dbReference type="EMBL" id="GFY14491.1"/>
    </source>
</evidence>
<evidence type="ECO:0000313" key="3">
    <source>
        <dbReference type="Proteomes" id="UP000887159"/>
    </source>
</evidence>
<name>A0A8X6SLS6_TRICX</name>
<dbReference type="InterPro" id="IPR025476">
    <property type="entry name" value="Helitron_helicase-like"/>
</dbReference>
<dbReference type="EMBL" id="BMAU01021329">
    <property type="protein sequence ID" value="GFY14491.1"/>
    <property type="molecule type" value="Genomic_DNA"/>
</dbReference>
<comment type="caution">
    <text evidence="2">The sequence shown here is derived from an EMBL/GenBank/DDBJ whole genome shotgun (WGS) entry which is preliminary data.</text>
</comment>
<keyword evidence="3" id="KW-1185">Reference proteome</keyword>
<accession>A0A8X6SLS6</accession>
<evidence type="ECO:0000259" key="1">
    <source>
        <dbReference type="Pfam" id="PF14214"/>
    </source>
</evidence>
<feature type="domain" description="Helitron helicase-like" evidence="1">
    <location>
        <begin position="1"/>
        <end position="87"/>
    </location>
</feature>
<proteinExistence type="predicted"/>
<dbReference type="PANTHER" id="PTHR10492">
    <property type="match status" value="1"/>
</dbReference>
<dbReference type="Pfam" id="PF14214">
    <property type="entry name" value="Helitron_like_N"/>
    <property type="match status" value="1"/>
</dbReference>
<reference evidence="2" key="1">
    <citation type="submission" date="2020-08" db="EMBL/GenBank/DDBJ databases">
        <title>Multicomponent nature underlies the extraordinary mechanical properties of spider dragline silk.</title>
        <authorList>
            <person name="Kono N."/>
            <person name="Nakamura H."/>
            <person name="Mori M."/>
            <person name="Yoshida Y."/>
            <person name="Ohtoshi R."/>
            <person name="Malay A.D."/>
            <person name="Moran D.A.P."/>
            <person name="Tomita M."/>
            <person name="Numata K."/>
            <person name="Arakawa K."/>
        </authorList>
    </citation>
    <scope>NUCLEOTIDE SEQUENCE</scope>
</reference>
<dbReference type="PANTHER" id="PTHR10492:SF90">
    <property type="entry name" value="ATP-DEPENDENT DNA HELICASE"/>
    <property type="match status" value="1"/>
</dbReference>
<organism evidence="2 3">
    <name type="scientific">Trichonephila clavipes</name>
    <name type="common">Golden silk orbweaver</name>
    <name type="synonym">Nephila clavipes</name>
    <dbReference type="NCBI Taxonomy" id="2585209"/>
    <lineage>
        <taxon>Eukaryota</taxon>
        <taxon>Metazoa</taxon>
        <taxon>Ecdysozoa</taxon>
        <taxon>Arthropoda</taxon>
        <taxon>Chelicerata</taxon>
        <taxon>Arachnida</taxon>
        <taxon>Araneae</taxon>
        <taxon>Araneomorphae</taxon>
        <taxon>Entelegynae</taxon>
        <taxon>Araneoidea</taxon>
        <taxon>Nephilidae</taxon>
        <taxon>Trichonephila</taxon>
    </lineage>
</organism>
<sequence>MTYVRAYGRPDLFVTFTCNPTWSEIKELLLVGQSSSDRHDITARVFKQKLKCLMDFIIKHHVFGETRCWMYSIEWQKRGLPHAHILVWLINKITPDQIDQIISAEIPDTHTDPNLFDVVTKNMIHGPCGAFNNNSLCMSDGKCMKRYPRERKLVSDTITGNDGYPLYRRRSVEDGGKSVVLKYETLILK</sequence>
<dbReference type="Proteomes" id="UP000887159">
    <property type="component" value="Unassembled WGS sequence"/>
</dbReference>
<protein>
    <submittedName>
        <fullName evidence="2">Helitron_like_N domain-containing protein</fullName>
    </submittedName>
</protein>